<evidence type="ECO:0000256" key="1">
    <source>
        <dbReference type="ARBA" id="ARBA00004651"/>
    </source>
</evidence>
<dbReference type="CDD" id="cd06579">
    <property type="entry name" value="TM_PBP1_transp_AraH_like"/>
    <property type="match status" value="1"/>
</dbReference>
<keyword evidence="6 12" id="KW-0812">Transmembrane</keyword>
<feature type="transmembrane region" description="Helical" evidence="12">
    <location>
        <begin position="55"/>
        <end position="75"/>
    </location>
</feature>
<dbReference type="PANTHER" id="PTHR32196">
    <property type="entry name" value="ABC TRANSPORTER PERMEASE PROTEIN YPHD-RELATED-RELATED"/>
    <property type="match status" value="1"/>
</dbReference>
<evidence type="ECO:0000256" key="7">
    <source>
        <dbReference type="ARBA" id="ARBA00022989"/>
    </source>
</evidence>
<evidence type="ECO:0000313" key="14">
    <source>
        <dbReference type="Proteomes" id="UP000638560"/>
    </source>
</evidence>
<evidence type="ECO:0000256" key="5">
    <source>
        <dbReference type="ARBA" id="ARBA00022597"/>
    </source>
</evidence>
<evidence type="ECO:0000256" key="11">
    <source>
        <dbReference type="SAM" id="MobiDB-lite"/>
    </source>
</evidence>
<keyword evidence="2" id="KW-0813">Transport</keyword>
<keyword evidence="5" id="KW-0762">Sugar transport</keyword>
<evidence type="ECO:0000313" key="13">
    <source>
        <dbReference type="EMBL" id="MBF9134522.1"/>
    </source>
</evidence>
<comment type="function">
    <text evidence="9">Part of the binding-protein-dependent transport system for D-xylose. Probably responsible for the translocation of the substrate across the membrane.</text>
</comment>
<gene>
    <name evidence="13" type="ORF">I0C86_37180</name>
</gene>
<organism evidence="13 14">
    <name type="scientific">Plantactinospora alkalitolerans</name>
    <dbReference type="NCBI Taxonomy" id="2789879"/>
    <lineage>
        <taxon>Bacteria</taxon>
        <taxon>Bacillati</taxon>
        <taxon>Actinomycetota</taxon>
        <taxon>Actinomycetes</taxon>
        <taxon>Micromonosporales</taxon>
        <taxon>Micromonosporaceae</taxon>
        <taxon>Plantactinospora</taxon>
    </lineage>
</organism>
<evidence type="ECO:0000256" key="8">
    <source>
        <dbReference type="ARBA" id="ARBA00023136"/>
    </source>
</evidence>
<feature type="transmembrane region" description="Helical" evidence="12">
    <location>
        <begin position="165"/>
        <end position="184"/>
    </location>
</feature>
<feature type="transmembrane region" description="Helical" evidence="12">
    <location>
        <begin position="349"/>
        <end position="368"/>
    </location>
</feature>
<proteinExistence type="predicted"/>
<sequence length="429" mass="43857">MPRRTGATRQPDRGYGVSTATTSPEPPAGDGIQSPGPSRLNPLAAARRRLRTGELGAWPVIIGLIVIWAVFQSLNDAFLTPQNLSNLALQIAATGTISVGVVLVLLLGEIDLSVGSVAGVGAAVLAVLTVRNGWGDVAAIIAVVVLGVLIGILHGSVFARLGVPAFVVTLAGNIGWQGLQLYLLSPEGTINLPYTGPIGDLTHTNLSTPLGWVVGAIAVGLYAVAVLVDSQRRRAAGLPIRKPVGSLLRVAGLAVLVAATVAVLNAWQGVPVALLIFVGLVVLVDLMLRRTRYGRGIFAVGGNVEAARRAGINVSLIRISVFALTSALAAFGGILTASRGFSASQSTGASDTLLIAIAAAVVGGVSLFGGRGSTYGALLGSLVLGSITSGMFLLQLNSAVRFMITAAVLLAAVILDSLSRRGRRASGRQ</sequence>
<evidence type="ECO:0000256" key="2">
    <source>
        <dbReference type="ARBA" id="ARBA00022448"/>
    </source>
</evidence>
<evidence type="ECO:0000256" key="9">
    <source>
        <dbReference type="ARBA" id="ARBA00035611"/>
    </source>
</evidence>
<feature type="transmembrane region" description="Helical" evidence="12">
    <location>
        <begin position="375"/>
        <end position="394"/>
    </location>
</feature>
<dbReference type="PANTHER" id="PTHR32196:SF32">
    <property type="entry name" value="XYLOSE TRANSPORT SYSTEM PERMEASE PROTEIN XYLH"/>
    <property type="match status" value="1"/>
</dbReference>
<accession>A0ABS0H7R5</accession>
<dbReference type="Proteomes" id="UP000638560">
    <property type="component" value="Unassembled WGS sequence"/>
</dbReference>
<protein>
    <recommendedName>
        <fullName evidence="10">Xylose transport system permease protein XylH</fullName>
    </recommendedName>
</protein>
<keyword evidence="7 12" id="KW-1133">Transmembrane helix</keyword>
<evidence type="ECO:0000256" key="3">
    <source>
        <dbReference type="ARBA" id="ARBA00022475"/>
    </source>
</evidence>
<evidence type="ECO:0000256" key="4">
    <source>
        <dbReference type="ARBA" id="ARBA00022519"/>
    </source>
</evidence>
<feature type="transmembrane region" description="Helical" evidence="12">
    <location>
        <begin position="210"/>
        <end position="227"/>
    </location>
</feature>
<feature type="transmembrane region" description="Helical" evidence="12">
    <location>
        <begin position="270"/>
        <end position="288"/>
    </location>
</feature>
<feature type="transmembrane region" description="Helical" evidence="12">
    <location>
        <begin position="137"/>
        <end position="158"/>
    </location>
</feature>
<keyword evidence="4" id="KW-0997">Cell inner membrane</keyword>
<feature type="region of interest" description="Disordered" evidence="11">
    <location>
        <begin position="1"/>
        <end position="38"/>
    </location>
</feature>
<comment type="subcellular location">
    <subcellularLocation>
        <location evidence="1">Cell membrane</location>
        <topology evidence="1">Multi-pass membrane protein</topology>
    </subcellularLocation>
</comment>
<keyword evidence="8 12" id="KW-0472">Membrane</keyword>
<evidence type="ECO:0000256" key="10">
    <source>
        <dbReference type="ARBA" id="ARBA00035686"/>
    </source>
</evidence>
<dbReference type="EMBL" id="JADPUN010000353">
    <property type="protein sequence ID" value="MBF9134522.1"/>
    <property type="molecule type" value="Genomic_DNA"/>
</dbReference>
<feature type="transmembrane region" description="Helical" evidence="12">
    <location>
        <begin position="400"/>
        <end position="418"/>
    </location>
</feature>
<feature type="transmembrane region" description="Helical" evidence="12">
    <location>
        <begin position="114"/>
        <end position="131"/>
    </location>
</feature>
<dbReference type="Pfam" id="PF02653">
    <property type="entry name" value="BPD_transp_2"/>
    <property type="match status" value="1"/>
</dbReference>
<feature type="transmembrane region" description="Helical" evidence="12">
    <location>
        <begin position="247"/>
        <end position="264"/>
    </location>
</feature>
<feature type="transmembrane region" description="Helical" evidence="12">
    <location>
        <begin position="87"/>
        <end position="107"/>
    </location>
</feature>
<feature type="transmembrane region" description="Helical" evidence="12">
    <location>
        <begin position="316"/>
        <end position="337"/>
    </location>
</feature>
<keyword evidence="3" id="KW-1003">Cell membrane</keyword>
<name>A0ABS0H7R5_9ACTN</name>
<evidence type="ECO:0000256" key="12">
    <source>
        <dbReference type="SAM" id="Phobius"/>
    </source>
</evidence>
<reference evidence="13 14" key="1">
    <citation type="submission" date="2020-11" db="EMBL/GenBank/DDBJ databases">
        <title>A novel isolate from a Black sea contaminated sediment with potential to produce alkanes: Plantactinospora alkalitolerans sp. nov.</title>
        <authorList>
            <person name="Carro L."/>
            <person name="Veyisoglu A."/>
            <person name="Guven K."/>
            <person name="Schumann P."/>
            <person name="Klenk H.-P."/>
            <person name="Sahin N."/>
        </authorList>
    </citation>
    <scope>NUCLEOTIDE SEQUENCE [LARGE SCALE GENOMIC DNA]</scope>
    <source>
        <strain evidence="13 14">S1510</strain>
    </source>
</reference>
<keyword evidence="14" id="KW-1185">Reference proteome</keyword>
<evidence type="ECO:0000256" key="6">
    <source>
        <dbReference type="ARBA" id="ARBA00022692"/>
    </source>
</evidence>
<dbReference type="InterPro" id="IPR001851">
    <property type="entry name" value="ABC_transp_permease"/>
</dbReference>
<comment type="caution">
    <text evidence="13">The sequence shown here is derived from an EMBL/GenBank/DDBJ whole genome shotgun (WGS) entry which is preliminary data.</text>
</comment>